<dbReference type="PROSITE" id="PS51682">
    <property type="entry name" value="SAM_OMT_I"/>
    <property type="match status" value="1"/>
</dbReference>
<evidence type="ECO:0000313" key="4">
    <source>
        <dbReference type="EMBL" id="MPM41514.1"/>
    </source>
</evidence>
<dbReference type="GO" id="GO:0008171">
    <property type="term" value="F:O-methyltransferase activity"/>
    <property type="evidence" value="ECO:0007669"/>
    <property type="project" value="InterPro"/>
</dbReference>
<dbReference type="CDD" id="cd02440">
    <property type="entry name" value="AdoMet_MTases"/>
    <property type="match status" value="1"/>
</dbReference>
<dbReference type="PANTHER" id="PTHR10509">
    <property type="entry name" value="O-METHYLTRANSFERASE-RELATED"/>
    <property type="match status" value="1"/>
</dbReference>
<evidence type="ECO:0000256" key="3">
    <source>
        <dbReference type="ARBA" id="ARBA00022691"/>
    </source>
</evidence>
<dbReference type="AlphaFoldDB" id="A0A644ZV91"/>
<dbReference type="GO" id="GO:0032259">
    <property type="term" value="P:methylation"/>
    <property type="evidence" value="ECO:0007669"/>
    <property type="project" value="UniProtKB-KW"/>
</dbReference>
<evidence type="ECO:0000256" key="2">
    <source>
        <dbReference type="ARBA" id="ARBA00022679"/>
    </source>
</evidence>
<dbReference type="GO" id="GO:0008757">
    <property type="term" value="F:S-adenosylmethionine-dependent methyltransferase activity"/>
    <property type="evidence" value="ECO:0007669"/>
    <property type="project" value="TreeGrafter"/>
</dbReference>
<dbReference type="InterPro" id="IPR029063">
    <property type="entry name" value="SAM-dependent_MTases_sf"/>
</dbReference>
<gene>
    <name evidence="4" type="ORF">SDC9_88169</name>
</gene>
<sequence>MNRRLDQYLAVNSTPLPQVLEWLERETNLRTKHGRMLSGPVVGRLLAAFSVMISPSRILEIGTFTGYSAICLSQGLAPGGSMDALEINDELEPIILEGFKRAGIQGKVRLIIGDALVSLDSLAGNTYDLVYIDANKREYTRYYEKVVPIVRSGGYIIADNVLWDGKVFREEIPSDPQGAEIVRFNTIVKEDHRTENFILPLRDGLNIIRKL</sequence>
<proteinExistence type="predicted"/>
<keyword evidence="3" id="KW-0949">S-adenosyl-L-methionine</keyword>
<keyword evidence="1" id="KW-0489">Methyltransferase</keyword>
<dbReference type="Pfam" id="PF01596">
    <property type="entry name" value="Methyltransf_3"/>
    <property type="match status" value="1"/>
</dbReference>
<dbReference type="EMBL" id="VSSQ01009400">
    <property type="protein sequence ID" value="MPM41514.1"/>
    <property type="molecule type" value="Genomic_DNA"/>
</dbReference>
<evidence type="ECO:0000256" key="1">
    <source>
        <dbReference type="ARBA" id="ARBA00022603"/>
    </source>
</evidence>
<accession>A0A644ZV91</accession>
<evidence type="ECO:0008006" key="5">
    <source>
        <dbReference type="Google" id="ProtNLM"/>
    </source>
</evidence>
<dbReference type="InterPro" id="IPR002935">
    <property type="entry name" value="SAM_O-MeTrfase"/>
</dbReference>
<comment type="caution">
    <text evidence="4">The sequence shown here is derived from an EMBL/GenBank/DDBJ whole genome shotgun (WGS) entry which is preliminary data.</text>
</comment>
<dbReference type="PANTHER" id="PTHR10509:SF14">
    <property type="entry name" value="CAFFEOYL-COA O-METHYLTRANSFERASE 3-RELATED"/>
    <property type="match status" value="1"/>
</dbReference>
<protein>
    <recommendedName>
        <fullName evidence="5">O-methyltransferase</fullName>
    </recommendedName>
</protein>
<organism evidence="4">
    <name type="scientific">bioreactor metagenome</name>
    <dbReference type="NCBI Taxonomy" id="1076179"/>
    <lineage>
        <taxon>unclassified sequences</taxon>
        <taxon>metagenomes</taxon>
        <taxon>ecological metagenomes</taxon>
    </lineage>
</organism>
<dbReference type="SUPFAM" id="SSF53335">
    <property type="entry name" value="S-adenosyl-L-methionine-dependent methyltransferases"/>
    <property type="match status" value="1"/>
</dbReference>
<name>A0A644ZV91_9ZZZZ</name>
<dbReference type="Gene3D" id="3.40.50.150">
    <property type="entry name" value="Vaccinia Virus protein VP39"/>
    <property type="match status" value="1"/>
</dbReference>
<reference evidence="4" key="1">
    <citation type="submission" date="2019-08" db="EMBL/GenBank/DDBJ databases">
        <authorList>
            <person name="Kucharzyk K."/>
            <person name="Murdoch R.W."/>
            <person name="Higgins S."/>
            <person name="Loffler F."/>
        </authorList>
    </citation>
    <scope>NUCLEOTIDE SEQUENCE</scope>
</reference>
<dbReference type="InterPro" id="IPR050362">
    <property type="entry name" value="Cation-dep_OMT"/>
</dbReference>
<keyword evidence="2" id="KW-0808">Transferase</keyword>